<comment type="caution">
    <text evidence="1">The sequence shown here is derived from an EMBL/GenBank/DDBJ whole genome shotgun (WGS) entry which is preliminary data.</text>
</comment>
<protein>
    <submittedName>
        <fullName evidence="1">Uncharacterized protein</fullName>
    </submittedName>
</protein>
<name>A0AAV4PLH4_CAEEX</name>
<evidence type="ECO:0000313" key="2">
    <source>
        <dbReference type="Proteomes" id="UP001054945"/>
    </source>
</evidence>
<dbReference type="EMBL" id="BPLR01004903">
    <property type="protein sequence ID" value="GIX98387.1"/>
    <property type="molecule type" value="Genomic_DNA"/>
</dbReference>
<dbReference type="AlphaFoldDB" id="A0AAV4PLH4"/>
<dbReference type="Proteomes" id="UP001054945">
    <property type="component" value="Unassembled WGS sequence"/>
</dbReference>
<gene>
    <name evidence="1" type="ORF">CEXT_397191</name>
</gene>
<accession>A0AAV4PLH4</accession>
<keyword evidence="2" id="KW-1185">Reference proteome</keyword>
<proteinExistence type="predicted"/>
<evidence type="ECO:0000313" key="1">
    <source>
        <dbReference type="EMBL" id="GIX98387.1"/>
    </source>
</evidence>
<reference evidence="1 2" key="1">
    <citation type="submission" date="2021-06" db="EMBL/GenBank/DDBJ databases">
        <title>Caerostris extrusa draft genome.</title>
        <authorList>
            <person name="Kono N."/>
            <person name="Arakawa K."/>
        </authorList>
    </citation>
    <scope>NUCLEOTIDE SEQUENCE [LARGE SCALE GENOMIC DNA]</scope>
</reference>
<sequence length="181" mass="19885">MEYASVWKLVEGIKTFPSSKKYGWRTLVCYAAARFRQTGMADKDFGTQRYGGVMIGASGCHPLQKGLSEAPSLGFQGLLGVERTFVCGQESDSKCWFPGGFTSPDQAVQLVMEMFIVSKGGYCGLRDSEPLALLIRCLSGQIRSRVGQSGSLNLYQIAAVALGYGYEWFWNPHPVNRGAFK</sequence>
<organism evidence="1 2">
    <name type="scientific">Caerostris extrusa</name>
    <name type="common">Bark spider</name>
    <name type="synonym">Caerostris bankana</name>
    <dbReference type="NCBI Taxonomy" id="172846"/>
    <lineage>
        <taxon>Eukaryota</taxon>
        <taxon>Metazoa</taxon>
        <taxon>Ecdysozoa</taxon>
        <taxon>Arthropoda</taxon>
        <taxon>Chelicerata</taxon>
        <taxon>Arachnida</taxon>
        <taxon>Araneae</taxon>
        <taxon>Araneomorphae</taxon>
        <taxon>Entelegynae</taxon>
        <taxon>Araneoidea</taxon>
        <taxon>Araneidae</taxon>
        <taxon>Caerostris</taxon>
    </lineage>
</organism>